<proteinExistence type="predicted"/>
<name>A0A543Q3L5_ACITH</name>
<dbReference type="RefSeq" id="WP_142086799.1">
    <property type="nucleotide sequence ID" value="NZ_SZUV01000001.1"/>
</dbReference>
<evidence type="ECO:0000256" key="1">
    <source>
        <dbReference type="SAM" id="MobiDB-lite"/>
    </source>
</evidence>
<organism evidence="2 3">
    <name type="scientific">Acidithiobacillus thiooxidans ATCC 19377</name>
    <dbReference type="NCBI Taxonomy" id="637390"/>
    <lineage>
        <taxon>Bacteria</taxon>
        <taxon>Pseudomonadati</taxon>
        <taxon>Pseudomonadota</taxon>
        <taxon>Acidithiobacillia</taxon>
        <taxon>Acidithiobacillales</taxon>
        <taxon>Acidithiobacillaceae</taxon>
        <taxon>Acidithiobacillus</taxon>
    </lineage>
</organism>
<evidence type="ECO:0000313" key="3">
    <source>
        <dbReference type="Proteomes" id="UP000315403"/>
    </source>
</evidence>
<feature type="region of interest" description="Disordered" evidence="1">
    <location>
        <begin position="91"/>
        <end position="114"/>
    </location>
</feature>
<protein>
    <submittedName>
        <fullName evidence="2">Uncharacterized protein</fullName>
    </submittedName>
</protein>
<sequence>MENIESFRVVHESPNSRKERRNFIASVLLDAVNESLAENDAGKRSKDIHWDKVDKARKYLLNNPIAHLYFILLDINIDAVLDRLQRKWEAMDRETNSPRPYQIDPKPQQPRILH</sequence>
<comment type="caution">
    <text evidence="2">The sequence shown here is derived from an EMBL/GenBank/DDBJ whole genome shotgun (WGS) entry which is preliminary data.</text>
</comment>
<dbReference type="EMBL" id="SZUV01000001">
    <property type="protein sequence ID" value="TQN50916.1"/>
    <property type="molecule type" value="Genomic_DNA"/>
</dbReference>
<dbReference type="AlphaFoldDB" id="A0A543Q3L5"/>
<reference evidence="2 3" key="1">
    <citation type="submission" date="2019-03" db="EMBL/GenBank/DDBJ databases">
        <title>New insights into Acidothiobacillus thiooxidans sulfur metabolism through coupled gene expression, solution geochemistry, microscopy and spectroscopy analyses.</title>
        <authorList>
            <person name="Camacho D."/>
            <person name="Frazao R."/>
            <person name="Fouillen A."/>
            <person name="Nanci A."/>
            <person name="Lang B.F."/>
            <person name="Apte S.C."/>
            <person name="Baron C."/>
            <person name="Warren L.A."/>
        </authorList>
    </citation>
    <scope>NUCLEOTIDE SEQUENCE [LARGE SCALE GENOMIC DNA]</scope>
    <source>
        <strain evidence="2 3">ATCC 19377</strain>
    </source>
</reference>
<gene>
    <name evidence="2" type="ORF">DLNHIDIE_00777</name>
</gene>
<dbReference type="Proteomes" id="UP000315403">
    <property type="component" value="Unassembled WGS sequence"/>
</dbReference>
<evidence type="ECO:0000313" key="2">
    <source>
        <dbReference type="EMBL" id="TQN50916.1"/>
    </source>
</evidence>
<accession>A0A543Q3L5</accession>